<evidence type="ECO:0008006" key="3">
    <source>
        <dbReference type="Google" id="ProtNLM"/>
    </source>
</evidence>
<organism evidence="1 2">
    <name type="scientific">Stylosanthes scabra</name>
    <dbReference type="NCBI Taxonomy" id="79078"/>
    <lineage>
        <taxon>Eukaryota</taxon>
        <taxon>Viridiplantae</taxon>
        <taxon>Streptophyta</taxon>
        <taxon>Embryophyta</taxon>
        <taxon>Tracheophyta</taxon>
        <taxon>Spermatophyta</taxon>
        <taxon>Magnoliopsida</taxon>
        <taxon>eudicotyledons</taxon>
        <taxon>Gunneridae</taxon>
        <taxon>Pentapetalae</taxon>
        <taxon>rosids</taxon>
        <taxon>fabids</taxon>
        <taxon>Fabales</taxon>
        <taxon>Fabaceae</taxon>
        <taxon>Papilionoideae</taxon>
        <taxon>50 kb inversion clade</taxon>
        <taxon>dalbergioids sensu lato</taxon>
        <taxon>Dalbergieae</taxon>
        <taxon>Pterocarpus clade</taxon>
        <taxon>Stylosanthes</taxon>
    </lineage>
</organism>
<gene>
    <name evidence="1" type="ORF">PIB30_111434</name>
</gene>
<comment type="caution">
    <text evidence="1">The sequence shown here is derived from an EMBL/GenBank/DDBJ whole genome shotgun (WGS) entry which is preliminary data.</text>
</comment>
<evidence type="ECO:0000313" key="1">
    <source>
        <dbReference type="EMBL" id="MED6166656.1"/>
    </source>
</evidence>
<evidence type="ECO:0000313" key="2">
    <source>
        <dbReference type="Proteomes" id="UP001341840"/>
    </source>
</evidence>
<sequence>MVTGISLEDALSIIGNLQRRWILSQFFELPDSCSLLKSLRWGFLLEKFRQLACMLSHIWDKVTDIIHNPQELLDLLYRQVIVWKFEQFFRDMISWLEESVMK</sequence>
<name>A0ABU6UZU9_9FABA</name>
<feature type="non-terminal residue" evidence="1">
    <location>
        <position position="102"/>
    </location>
</feature>
<proteinExistence type="predicted"/>
<reference evidence="1 2" key="1">
    <citation type="journal article" date="2023" name="Plants (Basel)">
        <title>Bridging the Gap: Combining Genomics and Transcriptomics Approaches to Understand Stylosanthes scabra, an Orphan Legume from the Brazilian Caatinga.</title>
        <authorList>
            <person name="Ferreira-Neto J.R.C."/>
            <person name="da Silva M.D."/>
            <person name="Binneck E."/>
            <person name="de Melo N.F."/>
            <person name="da Silva R.H."/>
            <person name="de Melo A.L.T.M."/>
            <person name="Pandolfi V."/>
            <person name="Bustamante F.O."/>
            <person name="Brasileiro-Vidal A.C."/>
            <person name="Benko-Iseppon A.M."/>
        </authorList>
    </citation>
    <scope>NUCLEOTIDE SEQUENCE [LARGE SCALE GENOMIC DNA]</scope>
    <source>
        <tissue evidence="1">Leaves</tissue>
    </source>
</reference>
<accession>A0ABU6UZU9</accession>
<protein>
    <recommendedName>
        <fullName evidence="3">Gamma-tubulin complex component</fullName>
    </recommendedName>
</protein>
<dbReference type="EMBL" id="JASCZI010127903">
    <property type="protein sequence ID" value="MED6166656.1"/>
    <property type="molecule type" value="Genomic_DNA"/>
</dbReference>
<keyword evidence="2" id="KW-1185">Reference proteome</keyword>
<dbReference type="Proteomes" id="UP001341840">
    <property type="component" value="Unassembled WGS sequence"/>
</dbReference>